<name>A0A7R9UDF1_9STRA</name>
<reference evidence="2" key="1">
    <citation type="submission" date="2021-01" db="EMBL/GenBank/DDBJ databases">
        <authorList>
            <person name="Corre E."/>
            <person name="Pelletier E."/>
            <person name="Niang G."/>
            <person name="Scheremetjew M."/>
            <person name="Finn R."/>
            <person name="Kale V."/>
            <person name="Holt S."/>
            <person name="Cochrane G."/>
            <person name="Meng A."/>
            <person name="Brown T."/>
            <person name="Cohen L."/>
        </authorList>
    </citation>
    <scope>NUCLEOTIDE SEQUENCE</scope>
    <source>
        <strain evidence="2">CCMP2078</strain>
    </source>
</reference>
<evidence type="ECO:0000313" key="2">
    <source>
        <dbReference type="EMBL" id="CAD8262851.1"/>
    </source>
</evidence>
<evidence type="ECO:0000256" key="1">
    <source>
        <dbReference type="SAM" id="MobiDB-lite"/>
    </source>
</evidence>
<dbReference type="AlphaFoldDB" id="A0A7R9UDF1"/>
<feature type="region of interest" description="Disordered" evidence="1">
    <location>
        <begin position="43"/>
        <end position="84"/>
    </location>
</feature>
<proteinExistence type="predicted"/>
<feature type="region of interest" description="Disordered" evidence="1">
    <location>
        <begin position="1"/>
        <end position="30"/>
    </location>
</feature>
<accession>A0A7R9UDF1</accession>
<organism evidence="2">
    <name type="scientific">Pinguiococcus pyrenoidosus</name>
    <dbReference type="NCBI Taxonomy" id="172671"/>
    <lineage>
        <taxon>Eukaryota</taxon>
        <taxon>Sar</taxon>
        <taxon>Stramenopiles</taxon>
        <taxon>Ochrophyta</taxon>
        <taxon>Pinguiophyceae</taxon>
        <taxon>Pinguiochrysidales</taxon>
        <taxon>Pinguiochrysidaceae</taxon>
        <taxon>Pinguiococcus</taxon>
    </lineage>
</organism>
<feature type="compositionally biased region" description="Low complexity" evidence="1">
    <location>
        <begin position="48"/>
        <end position="81"/>
    </location>
</feature>
<protein>
    <submittedName>
        <fullName evidence="2">Uncharacterized protein</fullName>
    </submittedName>
</protein>
<gene>
    <name evidence="2" type="ORF">PPYR1160_LOCUS12353</name>
</gene>
<dbReference type="EMBL" id="HBEA01016192">
    <property type="protein sequence ID" value="CAD8262851.1"/>
    <property type="molecule type" value="Transcribed_RNA"/>
</dbReference>
<sequence>MEGCRAPSNHPRTVPHLAHLTPGSLPHPALGNITEHVTMFDPGSLQESYSTSDSVLSSADSSSLPSIENRASSASSRGSSRLTGLPWDFQADWIDEEYSPNEARNARADGQVEDLAFSVAEKVLPGLKLSEDVRFPDLHQGYPLLDYHGLA</sequence>